<reference evidence="2 3" key="1">
    <citation type="submission" date="2017-12" db="EMBL/GenBank/DDBJ databases">
        <title>Phylogenetic diversity of female urinary microbiome.</title>
        <authorList>
            <person name="Thomas-White K."/>
            <person name="Wolfe A.J."/>
        </authorList>
    </citation>
    <scope>NUCLEOTIDE SEQUENCE [LARGE SCALE GENOMIC DNA]</scope>
    <source>
        <strain evidence="2 3">UMB0402</strain>
    </source>
</reference>
<evidence type="ECO:0000313" key="3">
    <source>
        <dbReference type="Proteomes" id="UP000235122"/>
    </source>
</evidence>
<dbReference type="Proteomes" id="UP000235122">
    <property type="component" value="Unassembled WGS sequence"/>
</dbReference>
<evidence type="ECO:0000313" key="2">
    <source>
        <dbReference type="EMBL" id="PKY71568.1"/>
    </source>
</evidence>
<feature type="domain" description="YlxR" evidence="1">
    <location>
        <begin position="21"/>
        <end position="87"/>
    </location>
</feature>
<gene>
    <name evidence="2" type="ORF">CYJ19_10140</name>
</gene>
<dbReference type="PANTHER" id="PTHR34215">
    <property type="entry name" value="BLL0784 PROTEIN"/>
    <property type="match status" value="1"/>
</dbReference>
<evidence type="ECO:0000259" key="1">
    <source>
        <dbReference type="Pfam" id="PF04296"/>
    </source>
</evidence>
<dbReference type="InterPro" id="IPR007393">
    <property type="entry name" value="YlxR_dom"/>
</dbReference>
<dbReference type="RefSeq" id="WP_060798046.1">
    <property type="nucleotide sequence ID" value="NZ_JASOXK010000004.1"/>
</dbReference>
<dbReference type="InterPro" id="IPR037465">
    <property type="entry name" value="YlxR"/>
</dbReference>
<dbReference type="Pfam" id="PF04296">
    <property type="entry name" value="YlxR"/>
    <property type="match status" value="1"/>
</dbReference>
<protein>
    <submittedName>
        <fullName evidence="2">DUF448 domain-containing protein</fullName>
    </submittedName>
</protein>
<keyword evidence="3" id="KW-1185">Reference proteome</keyword>
<dbReference type="EMBL" id="PKKO01000006">
    <property type="protein sequence ID" value="PKY71568.1"/>
    <property type="molecule type" value="Genomic_DNA"/>
</dbReference>
<dbReference type="GeneID" id="35867211"/>
<accession>A0A2I1IKB6</accession>
<name>A0A2I1IKB6_9ACTO</name>
<comment type="caution">
    <text evidence="2">The sequence shown here is derived from an EMBL/GenBank/DDBJ whole genome shotgun (WGS) entry which is preliminary data.</text>
</comment>
<dbReference type="Gene3D" id="3.30.1230.10">
    <property type="entry name" value="YlxR-like"/>
    <property type="match status" value="1"/>
</dbReference>
<dbReference type="SUPFAM" id="SSF64376">
    <property type="entry name" value="YlxR-like"/>
    <property type="match status" value="1"/>
</dbReference>
<proteinExistence type="predicted"/>
<dbReference type="InterPro" id="IPR035931">
    <property type="entry name" value="YlxR-like_sf"/>
</dbReference>
<organism evidence="2 3">
    <name type="scientific">Winkia neuii</name>
    <dbReference type="NCBI Taxonomy" id="33007"/>
    <lineage>
        <taxon>Bacteria</taxon>
        <taxon>Bacillati</taxon>
        <taxon>Actinomycetota</taxon>
        <taxon>Actinomycetes</taxon>
        <taxon>Actinomycetales</taxon>
        <taxon>Actinomycetaceae</taxon>
        <taxon>Winkia</taxon>
    </lineage>
</organism>
<sequence length="127" mass="13769">MTAKMGPVCDRASDKVRARARTCVGCRNQDARANLVRLVSDGERATVWSPSTRSGRGAWIHPDLKCLHRAVKTRAIPRALRAAVKVDSQQLGALLQVANKSIQGGKVLEARDESGLEADGHPMSTQR</sequence>
<dbReference type="PANTHER" id="PTHR34215:SF1">
    <property type="entry name" value="YLXR DOMAIN-CONTAINING PROTEIN"/>
    <property type="match status" value="1"/>
</dbReference>
<dbReference type="STRING" id="33007.HMPREF3198_01855"/>
<dbReference type="AlphaFoldDB" id="A0A2I1IKB6"/>